<organism evidence="1 2">
    <name type="scientific">Dermacentor silvarum</name>
    <name type="common">Tick</name>
    <dbReference type="NCBI Taxonomy" id="543639"/>
    <lineage>
        <taxon>Eukaryota</taxon>
        <taxon>Metazoa</taxon>
        <taxon>Ecdysozoa</taxon>
        <taxon>Arthropoda</taxon>
        <taxon>Chelicerata</taxon>
        <taxon>Arachnida</taxon>
        <taxon>Acari</taxon>
        <taxon>Parasitiformes</taxon>
        <taxon>Ixodida</taxon>
        <taxon>Ixodoidea</taxon>
        <taxon>Ixodidae</taxon>
        <taxon>Rhipicephalinae</taxon>
        <taxon>Dermacentor</taxon>
    </lineage>
</organism>
<gene>
    <name evidence="1" type="ORF">HPB49_023857</name>
</gene>
<dbReference type="Proteomes" id="UP000821865">
    <property type="component" value="Chromosome 5"/>
</dbReference>
<reference evidence="1" key="1">
    <citation type="submission" date="2020-05" db="EMBL/GenBank/DDBJ databases">
        <title>Large-scale comparative analyses of tick genomes elucidate their genetic diversity and vector capacities.</title>
        <authorList>
            <person name="Jia N."/>
            <person name="Wang J."/>
            <person name="Shi W."/>
            <person name="Du L."/>
            <person name="Sun Y."/>
            <person name="Zhan W."/>
            <person name="Jiang J."/>
            <person name="Wang Q."/>
            <person name="Zhang B."/>
            <person name="Ji P."/>
            <person name="Sakyi L.B."/>
            <person name="Cui X."/>
            <person name="Yuan T."/>
            <person name="Jiang B."/>
            <person name="Yang W."/>
            <person name="Lam T.T.-Y."/>
            <person name="Chang Q."/>
            <person name="Ding S."/>
            <person name="Wang X."/>
            <person name="Zhu J."/>
            <person name="Ruan X."/>
            <person name="Zhao L."/>
            <person name="Wei J."/>
            <person name="Que T."/>
            <person name="Du C."/>
            <person name="Cheng J."/>
            <person name="Dai P."/>
            <person name="Han X."/>
            <person name="Huang E."/>
            <person name="Gao Y."/>
            <person name="Liu J."/>
            <person name="Shao H."/>
            <person name="Ye R."/>
            <person name="Li L."/>
            <person name="Wei W."/>
            <person name="Wang X."/>
            <person name="Wang C."/>
            <person name="Yang T."/>
            <person name="Huo Q."/>
            <person name="Li W."/>
            <person name="Guo W."/>
            <person name="Chen H."/>
            <person name="Zhou L."/>
            <person name="Ni X."/>
            <person name="Tian J."/>
            <person name="Zhou Y."/>
            <person name="Sheng Y."/>
            <person name="Liu T."/>
            <person name="Pan Y."/>
            <person name="Xia L."/>
            <person name="Li J."/>
            <person name="Zhao F."/>
            <person name="Cao W."/>
        </authorList>
    </citation>
    <scope>NUCLEOTIDE SEQUENCE</scope>
    <source>
        <strain evidence="1">Dsil-2018</strain>
    </source>
</reference>
<evidence type="ECO:0000313" key="1">
    <source>
        <dbReference type="EMBL" id="KAH7950429.1"/>
    </source>
</evidence>
<comment type="caution">
    <text evidence="1">The sequence shown here is derived from an EMBL/GenBank/DDBJ whole genome shotgun (WGS) entry which is preliminary data.</text>
</comment>
<accession>A0ACB8CTU1</accession>
<dbReference type="EMBL" id="CM023474">
    <property type="protein sequence ID" value="KAH7950429.1"/>
    <property type="molecule type" value="Genomic_DNA"/>
</dbReference>
<proteinExistence type="predicted"/>
<sequence>MSVTMQMTVEGEDLPPEEFSPEFGWQSAVSKRMSAKVDSANRPGCGIWENRPNAGALFRTQDNGNKLKSKIIRASRMPPMPKEHAKIIIRPRGGLNIAKTGPTVIGKAIVEAAGLTPTQISSDVICPNIQQNIMVASTPNRDNASKYTRIRTLHVAGRMFQGTLPIQGTFSLQRELPETLSIQRALLFQNQDQIPLQGSLRIPAPRQSSPVQVLLAVLLQGSPTRVPPDLGRPSSRNAGKGNAGLTARA</sequence>
<keyword evidence="2" id="KW-1185">Reference proteome</keyword>
<name>A0ACB8CTU1_DERSI</name>
<protein>
    <submittedName>
        <fullName evidence="1">Uncharacterized protein</fullName>
    </submittedName>
</protein>
<evidence type="ECO:0000313" key="2">
    <source>
        <dbReference type="Proteomes" id="UP000821865"/>
    </source>
</evidence>